<organism evidence="4 5">
    <name type="scientific">Gekko japonicus</name>
    <name type="common">Schlegel's Japanese gecko</name>
    <dbReference type="NCBI Taxonomy" id="146911"/>
    <lineage>
        <taxon>Eukaryota</taxon>
        <taxon>Metazoa</taxon>
        <taxon>Chordata</taxon>
        <taxon>Craniata</taxon>
        <taxon>Vertebrata</taxon>
        <taxon>Euteleostomi</taxon>
        <taxon>Lepidosauria</taxon>
        <taxon>Squamata</taxon>
        <taxon>Bifurcata</taxon>
        <taxon>Gekkota</taxon>
        <taxon>Gekkonidae</taxon>
        <taxon>Gekkoninae</taxon>
        <taxon>Gekko</taxon>
    </lineage>
</organism>
<name>A0ABM1KTY0_GEKJA</name>
<keyword evidence="5" id="KW-0808">Transferase</keyword>
<sequence length="149" mass="17029">MDELCKFIDKNLARGFIRPASSPFATPVLFRIKKDVGLRLCTDYRGLNAVSLTNAYPMPLIKDLLAEAAKGKVFSKLDLCDAYFRVRIQDRDKHKTAFNMPLSQFEYRVMQFSLQGAPGVFMNLINEVLHKHLFKGALVYLDDITSRHT</sequence>
<accession>A0ABM1KTY0</accession>
<dbReference type="SUPFAM" id="SSF56672">
    <property type="entry name" value="DNA/RNA polymerases"/>
    <property type="match status" value="1"/>
</dbReference>
<dbReference type="CDD" id="cd01647">
    <property type="entry name" value="RT_LTR"/>
    <property type="match status" value="1"/>
</dbReference>
<gene>
    <name evidence="5" type="primary">LOC107119215</name>
</gene>
<dbReference type="InterPro" id="IPR043128">
    <property type="entry name" value="Rev_trsase/Diguanyl_cyclase"/>
</dbReference>
<keyword evidence="5" id="KW-0695">RNA-directed DNA polymerase</keyword>
<dbReference type="Gene3D" id="3.30.70.270">
    <property type="match status" value="1"/>
</dbReference>
<evidence type="ECO:0000259" key="3">
    <source>
        <dbReference type="Pfam" id="PF00078"/>
    </source>
</evidence>
<keyword evidence="4" id="KW-1185">Reference proteome</keyword>
<dbReference type="Pfam" id="PF00078">
    <property type="entry name" value="RVT_1"/>
    <property type="match status" value="1"/>
</dbReference>
<dbReference type="GO" id="GO:0003964">
    <property type="term" value="F:RNA-directed DNA polymerase activity"/>
    <property type="evidence" value="ECO:0007669"/>
    <property type="project" value="UniProtKB-KW"/>
</dbReference>
<dbReference type="InterPro" id="IPR053134">
    <property type="entry name" value="RNA-dir_DNA_polymerase"/>
</dbReference>
<dbReference type="GeneID" id="107119215"/>
<dbReference type="InterPro" id="IPR000477">
    <property type="entry name" value="RT_dom"/>
</dbReference>
<dbReference type="PANTHER" id="PTHR24559">
    <property type="entry name" value="TRANSPOSON TY3-I GAG-POL POLYPROTEIN"/>
    <property type="match status" value="1"/>
</dbReference>
<evidence type="ECO:0000256" key="1">
    <source>
        <dbReference type="ARBA" id="ARBA00010879"/>
    </source>
</evidence>
<protein>
    <recommendedName>
        <fullName evidence="2">ribonuclease H</fullName>
        <ecNumber evidence="2">3.1.26.4</ecNumber>
    </recommendedName>
</protein>
<evidence type="ECO:0000256" key="2">
    <source>
        <dbReference type="ARBA" id="ARBA00012180"/>
    </source>
</evidence>
<evidence type="ECO:0000313" key="5">
    <source>
        <dbReference type="RefSeq" id="XP_015277167.1"/>
    </source>
</evidence>
<evidence type="ECO:0000313" key="4">
    <source>
        <dbReference type="Proteomes" id="UP000694871"/>
    </source>
</evidence>
<dbReference type="InterPro" id="IPR043502">
    <property type="entry name" value="DNA/RNA_pol_sf"/>
</dbReference>
<dbReference type="Proteomes" id="UP000694871">
    <property type="component" value="Unplaced"/>
</dbReference>
<keyword evidence="5" id="KW-0548">Nucleotidyltransferase</keyword>
<feature type="domain" description="Reverse transcriptase" evidence="3">
    <location>
        <begin position="33"/>
        <end position="145"/>
    </location>
</feature>
<reference evidence="5" key="1">
    <citation type="submission" date="2025-08" db="UniProtKB">
        <authorList>
            <consortium name="RefSeq"/>
        </authorList>
    </citation>
    <scope>IDENTIFICATION</scope>
</reference>
<dbReference type="EC" id="3.1.26.4" evidence="2"/>
<dbReference type="RefSeq" id="XP_015277167.1">
    <property type="nucleotide sequence ID" value="XM_015421681.1"/>
</dbReference>
<dbReference type="PANTHER" id="PTHR24559:SF440">
    <property type="entry name" value="RIBONUCLEASE H"/>
    <property type="match status" value="1"/>
</dbReference>
<comment type="similarity">
    <text evidence="1">Belongs to the beta type-B retroviral polymerase family. HERV class-II K(HML-2) pol subfamily.</text>
</comment>
<dbReference type="Gene3D" id="3.10.10.10">
    <property type="entry name" value="HIV Type 1 Reverse Transcriptase, subunit A, domain 1"/>
    <property type="match status" value="1"/>
</dbReference>
<proteinExistence type="inferred from homology"/>